<sequence>MTFSVIMLVTRLPGLTFEQFKNHYENKHVPLVMSILKDILPISHTRHYVKRIDGAPTVFAGDAGTVDYDCICRVELRDEAHFVKFNEAIAKSSRKAEIAADQEAFADSSKFRVIAIDSTVVTVP</sequence>
<keyword evidence="4" id="KW-1185">Reference proteome</keyword>
<dbReference type="GO" id="GO:0016491">
    <property type="term" value="F:oxidoreductase activity"/>
    <property type="evidence" value="ECO:0007669"/>
    <property type="project" value="InterPro"/>
</dbReference>
<dbReference type="InterPro" id="IPR009799">
    <property type="entry name" value="EthD_dom"/>
</dbReference>
<dbReference type="Proteomes" id="UP000800096">
    <property type="component" value="Unassembled WGS sequence"/>
</dbReference>
<evidence type="ECO:0000313" key="3">
    <source>
        <dbReference type="EMBL" id="KAF1911660.1"/>
    </source>
</evidence>
<dbReference type="InterPro" id="IPR011008">
    <property type="entry name" value="Dimeric_a/b-barrel"/>
</dbReference>
<dbReference type="Gene3D" id="3.30.70.100">
    <property type="match status" value="1"/>
</dbReference>
<gene>
    <name evidence="3" type="ORF">BDU57DRAFT_97247</name>
</gene>
<name>A0A6A5Q9X4_AMPQU</name>
<dbReference type="AlphaFoldDB" id="A0A6A5Q9X4"/>
<comment type="similarity">
    <text evidence="1">Belongs to the tpcK family.</text>
</comment>
<dbReference type="SUPFAM" id="SSF54909">
    <property type="entry name" value="Dimeric alpha+beta barrel"/>
    <property type="match status" value="1"/>
</dbReference>
<proteinExistence type="inferred from homology"/>
<dbReference type="Pfam" id="PF07110">
    <property type="entry name" value="EthD"/>
    <property type="match status" value="1"/>
</dbReference>
<evidence type="ECO:0000259" key="2">
    <source>
        <dbReference type="Pfam" id="PF07110"/>
    </source>
</evidence>
<feature type="domain" description="EthD" evidence="2">
    <location>
        <begin position="13"/>
        <end position="109"/>
    </location>
</feature>
<dbReference type="OrthoDB" id="2519291at2759"/>
<dbReference type="EMBL" id="ML979143">
    <property type="protein sequence ID" value="KAF1911660.1"/>
    <property type="molecule type" value="Genomic_DNA"/>
</dbReference>
<accession>A0A6A5Q9X4</accession>
<evidence type="ECO:0000313" key="4">
    <source>
        <dbReference type="Proteomes" id="UP000800096"/>
    </source>
</evidence>
<protein>
    <recommendedName>
        <fullName evidence="2">EthD domain-containing protein</fullName>
    </recommendedName>
</protein>
<reference evidence="3" key="1">
    <citation type="journal article" date="2020" name="Stud. Mycol.">
        <title>101 Dothideomycetes genomes: a test case for predicting lifestyles and emergence of pathogens.</title>
        <authorList>
            <person name="Haridas S."/>
            <person name="Albert R."/>
            <person name="Binder M."/>
            <person name="Bloem J."/>
            <person name="Labutti K."/>
            <person name="Salamov A."/>
            <person name="Andreopoulos B."/>
            <person name="Baker S."/>
            <person name="Barry K."/>
            <person name="Bills G."/>
            <person name="Bluhm B."/>
            <person name="Cannon C."/>
            <person name="Castanera R."/>
            <person name="Culley D."/>
            <person name="Daum C."/>
            <person name="Ezra D."/>
            <person name="Gonzalez J."/>
            <person name="Henrissat B."/>
            <person name="Kuo A."/>
            <person name="Liang C."/>
            <person name="Lipzen A."/>
            <person name="Lutzoni F."/>
            <person name="Magnuson J."/>
            <person name="Mondo S."/>
            <person name="Nolan M."/>
            <person name="Ohm R."/>
            <person name="Pangilinan J."/>
            <person name="Park H.-J."/>
            <person name="Ramirez L."/>
            <person name="Alfaro M."/>
            <person name="Sun H."/>
            <person name="Tritt A."/>
            <person name="Yoshinaga Y."/>
            <person name="Zwiers L.-H."/>
            <person name="Turgeon B."/>
            <person name="Goodwin S."/>
            <person name="Spatafora J."/>
            <person name="Crous P."/>
            <person name="Grigoriev I."/>
        </authorList>
    </citation>
    <scope>NUCLEOTIDE SEQUENCE</scope>
    <source>
        <strain evidence="3">HMLAC05119</strain>
    </source>
</reference>
<evidence type="ECO:0000256" key="1">
    <source>
        <dbReference type="ARBA" id="ARBA00005986"/>
    </source>
</evidence>
<organism evidence="3 4">
    <name type="scientific">Ampelomyces quisqualis</name>
    <name type="common">Powdery mildew agent</name>
    <dbReference type="NCBI Taxonomy" id="50730"/>
    <lineage>
        <taxon>Eukaryota</taxon>
        <taxon>Fungi</taxon>
        <taxon>Dikarya</taxon>
        <taxon>Ascomycota</taxon>
        <taxon>Pezizomycotina</taxon>
        <taxon>Dothideomycetes</taxon>
        <taxon>Pleosporomycetidae</taxon>
        <taxon>Pleosporales</taxon>
        <taxon>Pleosporineae</taxon>
        <taxon>Phaeosphaeriaceae</taxon>
        <taxon>Ampelomyces</taxon>
    </lineage>
</organism>